<evidence type="ECO:0000256" key="3">
    <source>
        <dbReference type="ARBA" id="ARBA00013109"/>
    </source>
</evidence>
<gene>
    <name evidence="11" type="ORF">ERX27_07365</name>
</gene>
<name>A0A4V3BDK4_9STAP</name>
<dbReference type="AlphaFoldDB" id="A0A4V3BDK4"/>
<comment type="pathway">
    <text evidence="1 9">Porphyrin-containing compound metabolism; protoporphyrin-IX biosynthesis; coproporphyrinogen-III from 5-aminolevulinate: step 3/4.</text>
</comment>
<dbReference type="Gene3D" id="3.40.50.10090">
    <property type="match status" value="2"/>
</dbReference>
<reference evidence="11 12" key="1">
    <citation type="submission" date="2019-01" db="EMBL/GenBank/DDBJ databases">
        <title>Draft genome sequences of the type strains of six Macrococcus species.</title>
        <authorList>
            <person name="Mazhar S."/>
            <person name="Altermann E."/>
            <person name="Hill C."/>
            <person name="Mcauliffe O."/>
        </authorList>
    </citation>
    <scope>NUCLEOTIDE SEQUENCE [LARGE SCALE GENOMIC DNA]</scope>
    <source>
        <strain evidence="11 12">CCM4811</strain>
    </source>
</reference>
<dbReference type="SUPFAM" id="SSF69618">
    <property type="entry name" value="HemD-like"/>
    <property type="match status" value="1"/>
</dbReference>
<evidence type="ECO:0000256" key="8">
    <source>
        <dbReference type="ARBA" id="ARBA00048617"/>
    </source>
</evidence>
<proteinExistence type="inferred from homology"/>
<organism evidence="11 12">
    <name type="scientific">Macrococcus brunensis</name>
    <dbReference type="NCBI Taxonomy" id="198483"/>
    <lineage>
        <taxon>Bacteria</taxon>
        <taxon>Bacillati</taxon>
        <taxon>Bacillota</taxon>
        <taxon>Bacilli</taxon>
        <taxon>Bacillales</taxon>
        <taxon>Staphylococcaceae</taxon>
        <taxon>Macrococcus</taxon>
    </lineage>
</organism>
<keyword evidence="12" id="KW-1185">Reference proteome</keyword>
<dbReference type="PANTHER" id="PTHR38042:SF1">
    <property type="entry name" value="UROPORPHYRINOGEN-III SYNTHASE, CHLOROPLASTIC"/>
    <property type="match status" value="1"/>
</dbReference>
<dbReference type="EMBL" id="SCWA01000012">
    <property type="protein sequence ID" value="TDL96665.1"/>
    <property type="molecule type" value="Genomic_DNA"/>
</dbReference>
<dbReference type="InterPro" id="IPR036108">
    <property type="entry name" value="4pyrrol_syn_uPrphyn_synt_sf"/>
</dbReference>
<comment type="caution">
    <text evidence="11">The sequence shown here is derived from an EMBL/GenBank/DDBJ whole genome shotgun (WGS) entry which is preliminary data.</text>
</comment>
<dbReference type="InterPro" id="IPR003754">
    <property type="entry name" value="4pyrrol_synth_uPrphyn_synth"/>
</dbReference>
<comment type="catalytic activity">
    <reaction evidence="8 9">
        <text>hydroxymethylbilane = uroporphyrinogen III + H2O</text>
        <dbReference type="Rhea" id="RHEA:18965"/>
        <dbReference type="ChEBI" id="CHEBI:15377"/>
        <dbReference type="ChEBI" id="CHEBI:57308"/>
        <dbReference type="ChEBI" id="CHEBI:57845"/>
        <dbReference type="EC" id="4.2.1.75"/>
    </reaction>
</comment>
<evidence type="ECO:0000256" key="7">
    <source>
        <dbReference type="ARBA" id="ARBA00040167"/>
    </source>
</evidence>
<evidence type="ECO:0000256" key="9">
    <source>
        <dbReference type="RuleBase" id="RU366031"/>
    </source>
</evidence>
<comment type="similarity">
    <text evidence="2 9">Belongs to the uroporphyrinogen-III synthase family.</text>
</comment>
<evidence type="ECO:0000259" key="10">
    <source>
        <dbReference type="Pfam" id="PF02602"/>
    </source>
</evidence>
<accession>A0A4V3BDK4</accession>
<feature type="domain" description="Tetrapyrrole biosynthesis uroporphyrinogen III synthase" evidence="10">
    <location>
        <begin position="19"/>
        <end position="213"/>
    </location>
</feature>
<dbReference type="GO" id="GO:0004852">
    <property type="term" value="F:uroporphyrinogen-III synthase activity"/>
    <property type="evidence" value="ECO:0007669"/>
    <property type="project" value="UniProtKB-UniRule"/>
</dbReference>
<dbReference type="EC" id="4.2.1.75" evidence="3 9"/>
<evidence type="ECO:0000256" key="4">
    <source>
        <dbReference type="ARBA" id="ARBA00023239"/>
    </source>
</evidence>
<sequence>MKPVVVMTDSGKTQTDEVELIHIPLIGIEVLPVRSGYQTHYDWLIFTSRNAVELFSQHYSITADNIAAIGTKTQSALENRGYSVDYTPSTYNQESFILEAGSRFDGKQICLPVSAKARPALYDFLSTRGQVDRIDLYQPAPSRSAAEQIHAMIEAQKVDVLTFMSPSAVDAYYSLFAPVDIPVVAIGPVTFDRLSAYGQKCVMPEEATKEQMITKIIEMRGQNEF</sequence>
<dbReference type="RefSeq" id="WP_133432193.1">
    <property type="nucleotide sequence ID" value="NZ_SCWA01000012.1"/>
</dbReference>
<evidence type="ECO:0000256" key="2">
    <source>
        <dbReference type="ARBA" id="ARBA00008133"/>
    </source>
</evidence>
<protein>
    <recommendedName>
        <fullName evidence="7 9">Uroporphyrinogen-III synthase</fullName>
        <ecNumber evidence="3 9">4.2.1.75</ecNumber>
    </recommendedName>
</protein>
<dbReference type="OrthoDB" id="9815856at2"/>
<evidence type="ECO:0000313" key="11">
    <source>
        <dbReference type="EMBL" id="TDL96665.1"/>
    </source>
</evidence>
<keyword evidence="4 9" id="KW-0456">Lyase</keyword>
<dbReference type="UniPathway" id="UPA00251">
    <property type="reaction ID" value="UER00320"/>
</dbReference>
<dbReference type="Pfam" id="PF02602">
    <property type="entry name" value="HEM4"/>
    <property type="match status" value="1"/>
</dbReference>
<dbReference type="CDD" id="cd06578">
    <property type="entry name" value="HemD"/>
    <property type="match status" value="1"/>
</dbReference>
<evidence type="ECO:0000313" key="12">
    <source>
        <dbReference type="Proteomes" id="UP000295310"/>
    </source>
</evidence>
<comment type="function">
    <text evidence="6 9">Catalyzes cyclization of the linear tetrapyrrole, hydroxymethylbilane, to the macrocyclic uroporphyrinogen III.</text>
</comment>
<dbReference type="InterPro" id="IPR039793">
    <property type="entry name" value="UROS/Hem4"/>
</dbReference>
<evidence type="ECO:0000256" key="5">
    <source>
        <dbReference type="ARBA" id="ARBA00023244"/>
    </source>
</evidence>
<keyword evidence="5 9" id="KW-0627">Porphyrin biosynthesis</keyword>
<dbReference type="Proteomes" id="UP000295310">
    <property type="component" value="Unassembled WGS sequence"/>
</dbReference>
<dbReference type="GO" id="GO:0006780">
    <property type="term" value="P:uroporphyrinogen III biosynthetic process"/>
    <property type="evidence" value="ECO:0007669"/>
    <property type="project" value="UniProtKB-UniRule"/>
</dbReference>
<dbReference type="PANTHER" id="PTHR38042">
    <property type="entry name" value="UROPORPHYRINOGEN-III SYNTHASE, CHLOROPLASTIC"/>
    <property type="match status" value="1"/>
</dbReference>
<evidence type="ECO:0000256" key="1">
    <source>
        <dbReference type="ARBA" id="ARBA00004772"/>
    </source>
</evidence>
<dbReference type="GO" id="GO:0006782">
    <property type="term" value="P:protoporphyrinogen IX biosynthetic process"/>
    <property type="evidence" value="ECO:0007669"/>
    <property type="project" value="UniProtKB-UniRule"/>
</dbReference>
<evidence type="ECO:0000256" key="6">
    <source>
        <dbReference type="ARBA" id="ARBA00037589"/>
    </source>
</evidence>